<sequence length="566" mass="64132">LANPIYKRFVITYLNAEDQMDQNLIDALTLYGFRYPWPAQFDVRDLEPNLRFERKSIPPRCKEPTLLSPILWLLANSIGVRMIYPGCLGVFNSMTMEPRMKSLEIMRNSFSVRRVGLITREGLFVESFYIDRRNDDTETGNILVICCEGNTSYSEIGIVSVPLNEGYSVLAWNHPGFGSSMRLGRLTSQSVLSGRSGQPRASQVVTVQQVTAARRHLPLRLCSPTAPSSSSSSSSLCSSLRFQRASTVFVYVDLFIMSRKMGKEMQLLMGMPFPEQEQNAIEAVVLFALHQLHFEPEDIRLFGWSIGGFTATWAAMHLPRVGGLILDATFDTLDDLSRGTVPIFGETIPVAVVQRYFDLNNAELITRYPGPIRLIRRSNDEVITTDPDNALDSNRGNFLALSLLKYRFPHLFNPDTEPLLWSYLTMTSSQQKSYREHNGIVGETMLPILQREFRKEMLNFACDDDDDDYGGLSMEVRRSVPFPSHLGEKGISDAMKRSLLIYLASRYFVEAPGSHCSPLEERYFREPWSESLVLSRSHTVSLTLESEEDTSSEREEEDGNGWEKVA</sequence>
<dbReference type="Gene3D" id="3.40.50.1820">
    <property type="entry name" value="alpha/beta hydrolase"/>
    <property type="match status" value="1"/>
</dbReference>
<dbReference type="GO" id="GO:0052651">
    <property type="term" value="P:monoacylglycerol catabolic process"/>
    <property type="evidence" value="ECO:0007669"/>
    <property type="project" value="TreeGrafter"/>
</dbReference>
<dbReference type="STRING" id="102285.A0A0R3T1E7"/>
<dbReference type="GO" id="GO:0004620">
    <property type="term" value="F:phospholipase activity"/>
    <property type="evidence" value="ECO:0007669"/>
    <property type="project" value="TreeGrafter"/>
</dbReference>
<dbReference type="GO" id="GO:0006660">
    <property type="term" value="P:phosphatidylserine catabolic process"/>
    <property type="evidence" value="ECO:0007669"/>
    <property type="project" value="TreeGrafter"/>
</dbReference>
<dbReference type="GO" id="GO:0012505">
    <property type="term" value="C:endomembrane system"/>
    <property type="evidence" value="ECO:0007669"/>
    <property type="project" value="TreeGrafter"/>
</dbReference>
<evidence type="ECO:0000313" key="3">
    <source>
        <dbReference type="WBParaSite" id="HNAJ_0000069501-mRNA-1"/>
    </source>
</evidence>
<dbReference type="PANTHER" id="PTHR12277:SF72">
    <property type="entry name" value="BAT5L PROTEIN"/>
    <property type="match status" value="1"/>
</dbReference>
<reference evidence="3" key="1">
    <citation type="submission" date="2017-02" db="UniProtKB">
        <authorList>
            <consortium name="WormBaseParasite"/>
        </authorList>
    </citation>
    <scope>IDENTIFICATION</scope>
</reference>
<feature type="compositionally biased region" description="Acidic residues" evidence="1">
    <location>
        <begin position="545"/>
        <end position="560"/>
    </location>
</feature>
<organism evidence="3">
    <name type="scientific">Rodentolepis nana</name>
    <name type="common">Dwarf tapeworm</name>
    <name type="synonym">Hymenolepis nana</name>
    <dbReference type="NCBI Taxonomy" id="102285"/>
    <lineage>
        <taxon>Eukaryota</taxon>
        <taxon>Metazoa</taxon>
        <taxon>Spiralia</taxon>
        <taxon>Lophotrochozoa</taxon>
        <taxon>Platyhelminthes</taxon>
        <taxon>Cestoda</taxon>
        <taxon>Eucestoda</taxon>
        <taxon>Cyclophyllidea</taxon>
        <taxon>Hymenolepididae</taxon>
        <taxon>Rodentolepis</taxon>
    </lineage>
</organism>
<dbReference type="GO" id="GO:0047372">
    <property type="term" value="F:monoacylglycerol lipase activity"/>
    <property type="evidence" value="ECO:0007669"/>
    <property type="project" value="TreeGrafter"/>
</dbReference>
<proteinExistence type="predicted"/>
<dbReference type="WBParaSite" id="HNAJ_0000069501-mRNA-1">
    <property type="protein sequence ID" value="HNAJ_0000069501-mRNA-1"/>
    <property type="gene ID" value="HNAJ_0000069501"/>
</dbReference>
<feature type="region of interest" description="Disordered" evidence="1">
    <location>
        <begin position="543"/>
        <end position="566"/>
    </location>
</feature>
<evidence type="ECO:0000256" key="1">
    <source>
        <dbReference type="SAM" id="MobiDB-lite"/>
    </source>
</evidence>
<dbReference type="AlphaFoldDB" id="A0A0R3T1E7"/>
<protein>
    <submittedName>
        <fullName evidence="3">Abhydrolase domain-containing protein 16A</fullName>
    </submittedName>
</protein>
<name>A0A0R3T1E7_RODNA</name>
<feature type="domain" description="AB hydrolase-1" evidence="2">
    <location>
        <begin position="143"/>
        <end position="338"/>
    </location>
</feature>
<evidence type="ECO:0000259" key="2">
    <source>
        <dbReference type="Pfam" id="PF00561"/>
    </source>
</evidence>
<dbReference type="PANTHER" id="PTHR12277">
    <property type="entry name" value="ALPHA/BETA HYDROLASE DOMAIN-CONTAINING PROTEIN"/>
    <property type="match status" value="1"/>
</dbReference>
<dbReference type="InterPro" id="IPR029058">
    <property type="entry name" value="AB_hydrolase_fold"/>
</dbReference>
<accession>A0A0R3T1E7</accession>
<dbReference type="Pfam" id="PF00561">
    <property type="entry name" value="Abhydrolase_1"/>
    <property type="match status" value="1"/>
</dbReference>
<dbReference type="SUPFAM" id="SSF53474">
    <property type="entry name" value="alpha/beta-Hydrolases"/>
    <property type="match status" value="1"/>
</dbReference>
<dbReference type="InterPro" id="IPR000073">
    <property type="entry name" value="AB_hydrolase_1"/>
</dbReference>